<accession>A0A6G1SHS1</accession>
<name>A0A6G1SHS1_9ACAR</name>
<feature type="compositionally biased region" description="Low complexity" evidence="6">
    <location>
        <begin position="274"/>
        <end position="284"/>
    </location>
</feature>
<protein>
    <recommendedName>
        <fullName evidence="4 5">Exocyst complex component 7</fullName>
    </recommendedName>
    <alternativeName>
        <fullName evidence="5">Exocyst complex component Exo70</fullName>
    </alternativeName>
</protein>
<keyword evidence="5" id="KW-0653">Protein transport</keyword>
<evidence type="ECO:0000259" key="7">
    <source>
        <dbReference type="Pfam" id="PF03081"/>
    </source>
</evidence>
<comment type="function">
    <text evidence="5">Component of the exocyst complex involved in the docking of exocytic vesicles with fusion sites on the plasma membrane.</text>
</comment>
<dbReference type="InterPro" id="IPR004140">
    <property type="entry name" value="Exo70"/>
</dbReference>
<organism evidence="8">
    <name type="scientific">Aceria tosichella</name>
    <name type="common">wheat curl mite</name>
    <dbReference type="NCBI Taxonomy" id="561515"/>
    <lineage>
        <taxon>Eukaryota</taxon>
        <taxon>Metazoa</taxon>
        <taxon>Ecdysozoa</taxon>
        <taxon>Arthropoda</taxon>
        <taxon>Chelicerata</taxon>
        <taxon>Arachnida</taxon>
        <taxon>Acari</taxon>
        <taxon>Acariformes</taxon>
        <taxon>Trombidiformes</taxon>
        <taxon>Prostigmata</taxon>
        <taxon>Eupodina</taxon>
        <taxon>Eriophyoidea</taxon>
        <taxon>Eriophyidae</taxon>
        <taxon>Eriophyinae</taxon>
        <taxon>Aceriini</taxon>
        <taxon>Aceria</taxon>
    </lineage>
</organism>
<dbReference type="GO" id="GO:0000145">
    <property type="term" value="C:exocyst"/>
    <property type="evidence" value="ECO:0007669"/>
    <property type="project" value="InterPro"/>
</dbReference>
<dbReference type="Pfam" id="PF20669">
    <property type="entry name" value="Exo70_N"/>
    <property type="match status" value="1"/>
</dbReference>
<feature type="compositionally biased region" description="Low complexity" evidence="6">
    <location>
        <begin position="182"/>
        <end position="196"/>
    </location>
</feature>
<dbReference type="GO" id="GO:0015031">
    <property type="term" value="P:protein transport"/>
    <property type="evidence" value="ECO:0007669"/>
    <property type="project" value="UniProtKB-KW"/>
</dbReference>
<feature type="domain" description="Exocyst complex subunit Exo70 C-terminal" evidence="7">
    <location>
        <begin position="352"/>
        <end position="699"/>
    </location>
</feature>
<dbReference type="Gene3D" id="1.20.1280.170">
    <property type="entry name" value="Exocyst complex component Exo70"/>
    <property type="match status" value="2"/>
</dbReference>
<gene>
    <name evidence="8" type="primary">Exoc7</name>
    <name evidence="8" type="ORF">g.8523</name>
</gene>
<dbReference type="InterPro" id="IPR016159">
    <property type="entry name" value="Cullin_repeat-like_dom_sf"/>
</dbReference>
<reference evidence="8" key="1">
    <citation type="submission" date="2018-10" db="EMBL/GenBank/DDBJ databases">
        <title>Transcriptome assembly of Aceria tosichella (Wheat curl mite) Type 2.</title>
        <authorList>
            <person name="Scully E.D."/>
            <person name="Geib S.M."/>
            <person name="Palmer N.A."/>
            <person name="Gupta A.K."/>
            <person name="Sarath G."/>
            <person name="Tatineni S."/>
        </authorList>
    </citation>
    <scope>NUCLEOTIDE SEQUENCE</scope>
    <source>
        <strain evidence="8">LincolnNE</strain>
    </source>
</reference>
<comment type="similarity">
    <text evidence="1 5">Belongs to the EXO70 family.</text>
</comment>
<dbReference type="PANTHER" id="PTHR12542:SF41">
    <property type="entry name" value="EXOCYST COMPLEX COMPONENT 7"/>
    <property type="match status" value="1"/>
</dbReference>
<evidence type="ECO:0000313" key="8">
    <source>
        <dbReference type="EMBL" id="MDE49463.1"/>
    </source>
</evidence>
<dbReference type="InterPro" id="IPR046364">
    <property type="entry name" value="Exo70_C"/>
</dbReference>
<evidence type="ECO:0000256" key="6">
    <source>
        <dbReference type="SAM" id="MobiDB-lite"/>
    </source>
</evidence>
<evidence type="ECO:0000256" key="1">
    <source>
        <dbReference type="ARBA" id="ARBA00006756"/>
    </source>
</evidence>
<feature type="region of interest" description="Disordered" evidence="6">
    <location>
        <begin position="179"/>
        <end position="204"/>
    </location>
</feature>
<dbReference type="Pfam" id="PF03081">
    <property type="entry name" value="Exo70_C"/>
    <property type="match status" value="1"/>
</dbReference>
<evidence type="ECO:0000256" key="3">
    <source>
        <dbReference type="ARBA" id="ARBA00022483"/>
    </source>
</evidence>
<feature type="region of interest" description="Disordered" evidence="6">
    <location>
        <begin position="262"/>
        <end position="284"/>
    </location>
</feature>
<proteinExistence type="inferred from homology"/>
<dbReference type="GO" id="GO:0006887">
    <property type="term" value="P:exocytosis"/>
    <property type="evidence" value="ECO:0007669"/>
    <property type="project" value="UniProtKB-KW"/>
</dbReference>
<dbReference type="GO" id="GO:0005546">
    <property type="term" value="F:phosphatidylinositol-4,5-bisphosphate binding"/>
    <property type="evidence" value="ECO:0007669"/>
    <property type="project" value="InterPro"/>
</dbReference>
<dbReference type="PANTHER" id="PTHR12542">
    <property type="entry name" value="EXOCYST COMPLEX PROTEIN EXO70"/>
    <property type="match status" value="1"/>
</dbReference>
<dbReference type="SUPFAM" id="SSF74788">
    <property type="entry name" value="Cullin repeat-like"/>
    <property type="match status" value="1"/>
</dbReference>
<evidence type="ECO:0000256" key="2">
    <source>
        <dbReference type="ARBA" id="ARBA00022448"/>
    </source>
</evidence>
<evidence type="ECO:0000256" key="4">
    <source>
        <dbReference type="ARBA" id="ARBA00026169"/>
    </source>
</evidence>
<dbReference type="AlphaFoldDB" id="A0A6G1SHS1"/>
<sequence length="704" mass="80938">MMSNIVVMDENRKKLELETKSLALLKEMSQKCCAHTSSIKTILSEFDDRLSRLEQNIQPVYKKTGNLQLKQEDLVGALEKLDYVIQYYSVTNEVDETIRAGPANQLDAYMRCLSKLKSAIQYFATNNPGSPEYMNVTSLYKYGCEAIEKDFKTTLQRYSSPIAPIALIDMISDDAAEQQLDSTNSGNTTTTSTSGSFRRQQPDMPQEKIEDLKIMFEWLSANCNDDLASVYADLRSDFISKSLKSLQDYQKSRSIPFNIMAVSHSGSPGGPGTGSSSRSSIDSPDLAINKKRMGMSVSSTSSRDQSYRRTPKSIQMAFKRKLHNVIPGDTKLSTGSIDEISITEREIISYLTCITAFHKLAVNELNLMSNIIVADLRTPIYNRLIQESLRLISNEANNLTIRVKKSIARHDFKSALNLFPILRHQTLRRHNFDLLFDGCQSEALARFQGLTITFQATISKSLEEFASYVHTDSDMKVPRDGTVHELTNNVMIFIEQLREYLDIMSNVIPVKDMQAMENTTDRNRLGFAQYITRLLGSLGETIQRKAEYYTNLHLVFLFKLNNFHYILKRLIESDLLDIVHSYNQNVKDIYERLIVESRKEYIKSLHPVINHLKDLQESKKAIKDKFTSFNKEFQELHRANRTYAVPDVELRIQLRNACKNEFLQYYQQFYNYHMSQDFSKNKEKYAKYTPESLAQMIDQFFEAN</sequence>
<evidence type="ECO:0000256" key="5">
    <source>
        <dbReference type="RuleBase" id="RU365026"/>
    </source>
</evidence>
<keyword evidence="3 5" id="KW-0268">Exocytosis</keyword>
<keyword evidence="2 5" id="KW-0813">Transport</keyword>
<dbReference type="EMBL" id="GGYP01004692">
    <property type="protein sequence ID" value="MDE49463.1"/>
    <property type="molecule type" value="Transcribed_RNA"/>
</dbReference>